<evidence type="ECO:0000313" key="1">
    <source>
        <dbReference type="EMBL" id="GAA2190728.1"/>
    </source>
</evidence>
<name>A0ABN3B8V8_9ACTN</name>
<comment type="caution">
    <text evidence="1">The sequence shown here is derived from an EMBL/GenBank/DDBJ whole genome shotgun (WGS) entry which is preliminary data.</text>
</comment>
<protein>
    <submittedName>
        <fullName evidence="1">Uncharacterized protein</fullName>
    </submittedName>
</protein>
<sequence>MREASEVVLQIAFLIEGQGTGHTAGIAVSASVTGLVLRPLGIPPAGHDVPRDRGQGQLTILVNDKPTLAQERLQRWADLFAQFLRQVVIREGETILYPARHVEHDGFLPRGDGSP</sequence>
<evidence type="ECO:0000313" key="2">
    <source>
        <dbReference type="Proteomes" id="UP001501391"/>
    </source>
</evidence>
<proteinExistence type="predicted"/>
<accession>A0ABN3B8V8</accession>
<dbReference type="EMBL" id="BAAAOQ010000001">
    <property type="protein sequence ID" value="GAA2190728.1"/>
    <property type="molecule type" value="Genomic_DNA"/>
</dbReference>
<gene>
    <name evidence="1" type="ORF">GCM10009787_00920</name>
</gene>
<dbReference type="RefSeq" id="WP_221334499.1">
    <property type="nucleotide sequence ID" value="NZ_BAAAOQ010000001.1"/>
</dbReference>
<keyword evidence="2" id="KW-1185">Reference proteome</keyword>
<dbReference type="Proteomes" id="UP001501391">
    <property type="component" value="Unassembled WGS sequence"/>
</dbReference>
<reference evidence="1 2" key="1">
    <citation type="journal article" date="2019" name="Int. J. Syst. Evol. Microbiol.">
        <title>The Global Catalogue of Microorganisms (GCM) 10K type strain sequencing project: providing services to taxonomists for standard genome sequencing and annotation.</title>
        <authorList>
            <consortium name="The Broad Institute Genomics Platform"/>
            <consortium name="The Broad Institute Genome Sequencing Center for Infectious Disease"/>
            <person name="Wu L."/>
            <person name="Ma J."/>
        </authorList>
    </citation>
    <scope>NUCLEOTIDE SEQUENCE [LARGE SCALE GENOMIC DNA]</scope>
    <source>
        <strain evidence="1 2">JCM 14924</strain>
    </source>
</reference>
<organism evidence="1 2">
    <name type="scientific">Streptomyces bangladeshensis</name>
    <dbReference type="NCBI Taxonomy" id="295352"/>
    <lineage>
        <taxon>Bacteria</taxon>
        <taxon>Bacillati</taxon>
        <taxon>Actinomycetota</taxon>
        <taxon>Actinomycetes</taxon>
        <taxon>Kitasatosporales</taxon>
        <taxon>Streptomycetaceae</taxon>
        <taxon>Streptomyces</taxon>
    </lineage>
</organism>